<dbReference type="EMBL" id="CP003154">
    <property type="protein sequence ID" value="AFL75951.1"/>
    <property type="molecule type" value="Genomic_DNA"/>
</dbReference>
<accession>I3YG33</accession>
<keyword evidence="1" id="KW-1133">Transmembrane helix</keyword>
<dbReference type="KEGG" id="tvi:Thivi_4131"/>
<keyword evidence="3" id="KW-1185">Reference proteome</keyword>
<protein>
    <submittedName>
        <fullName evidence="2">SH3 domain-containing protein</fullName>
    </submittedName>
</protein>
<gene>
    <name evidence="2" type="ordered locus">Thivi_4131</name>
</gene>
<dbReference type="eggNOG" id="COG4991">
    <property type="taxonomic scope" value="Bacteria"/>
</dbReference>
<dbReference type="STRING" id="765911.Thivi_4131"/>
<organism evidence="2 3">
    <name type="scientific">Thiocystis violascens (strain ATCC 17096 / DSM 198 / 6111)</name>
    <name type="common">Chromatium violascens</name>
    <dbReference type="NCBI Taxonomy" id="765911"/>
    <lineage>
        <taxon>Bacteria</taxon>
        <taxon>Pseudomonadati</taxon>
        <taxon>Pseudomonadota</taxon>
        <taxon>Gammaproteobacteria</taxon>
        <taxon>Chromatiales</taxon>
        <taxon>Chromatiaceae</taxon>
        <taxon>Thiocystis</taxon>
    </lineage>
</organism>
<evidence type="ECO:0000256" key="1">
    <source>
        <dbReference type="SAM" id="Phobius"/>
    </source>
</evidence>
<keyword evidence="1" id="KW-0812">Transmembrane</keyword>
<evidence type="ECO:0000313" key="2">
    <source>
        <dbReference type="EMBL" id="AFL75951.1"/>
    </source>
</evidence>
<proteinExistence type="predicted"/>
<keyword evidence="1" id="KW-0472">Membrane</keyword>
<name>I3YG33_THIV6</name>
<dbReference type="AlphaFoldDB" id="I3YG33"/>
<evidence type="ECO:0000313" key="3">
    <source>
        <dbReference type="Proteomes" id="UP000006062"/>
    </source>
</evidence>
<dbReference type="HOGENOM" id="CLU_143565_0_0_6"/>
<reference evidence="2 3" key="1">
    <citation type="submission" date="2012-06" db="EMBL/GenBank/DDBJ databases">
        <title>Complete sequence of Thiocystis violascens DSM 198.</title>
        <authorList>
            <consortium name="US DOE Joint Genome Institute"/>
            <person name="Lucas S."/>
            <person name="Han J."/>
            <person name="Lapidus A."/>
            <person name="Cheng J.-F."/>
            <person name="Goodwin L."/>
            <person name="Pitluck S."/>
            <person name="Peters L."/>
            <person name="Ovchinnikova G."/>
            <person name="Teshima H."/>
            <person name="Detter J.C."/>
            <person name="Han C."/>
            <person name="Tapia R."/>
            <person name="Land M."/>
            <person name="Hauser L."/>
            <person name="Kyrpides N."/>
            <person name="Ivanova N."/>
            <person name="Pagani I."/>
            <person name="Vogl K."/>
            <person name="Liu Z."/>
            <person name="Frigaard N.-U."/>
            <person name="Bryant D."/>
            <person name="Woyke T."/>
        </authorList>
    </citation>
    <scope>NUCLEOTIDE SEQUENCE [LARGE SCALE GENOMIC DNA]</scope>
    <source>
        <strain evidence="3">ATCC 17096 / DSM 198 / 6111</strain>
    </source>
</reference>
<dbReference type="Proteomes" id="UP000006062">
    <property type="component" value="Chromosome"/>
</dbReference>
<sequence length="154" mass="17029">MVGYRADEMNKCLFLTPGDIKIMQRHHPSSRLGRRQRSVTILGLLLSAAFFSAALMAEADGPDHFRVVKVAEGDVLNLRAEPTATGRKVGEIPPNASCLRNLGCRGGLTFKEFSTLNPEQRAERERQNPRWCKVEYRGVTGWVAGQFLAEGGCP</sequence>
<feature type="transmembrane region" description="Helical" evidence="1">
    <location>
        <begin position="39"/>
        <end position="57"/>
    </location>
</feature>
<dbReference type="Gene3D" id="2.30.30.40">
    <property type="entry name" value="SH3 Domains"/>
    <property type="match status" value="1"/>
</dbReference>